<evidence type="ECO:0000313" key="6">
    <source>
        <dbReference type="EMBL" id="KAK2649634.1"/>
    </source>
</evidence>
<protein>
    <recommendedName>
        <fullName evidence="5">Homeobox domain-containing protein</fullName>
    </recommendedName>
</protein>
<feature type="compositionally biased region" description="Basic and acidic residues" evidence="4">
    <location>
        <begin position="1"/>
        <end position="10"/>
    </location>
</feature>
<keyword evidence="2 3" id="KW-0238">DNA-binding</keyword>
<dbReference type="GO" id="GO:0005634">
    <property type="term" value="C:nucleus"/>
    <property type="evidence" value="ECO:0007669"/>
    <property type="project" value="UniProtKB-SubCell"/>
</dbReference>
<dbReference type="SMART" id="SM00389">
    <property type="entry name" value="HOX"/>
    <property type="match status" value="1"/>
</dbReference>
<dbReference type="PANTHER" id="PTHR45654">
    <property type="entry name" value="HOMEOBOX-LEUCINE ZIPPER PROTEIN MERISTEM L1"/>
    <property type="match status" value="1"/>
</dbReference>
<gene>
    <name evidence="6" type="ORF">Ddye_017123</name>
</gene>
<sequence>MIEKFEKSRPGSDNMDSGSGDDQNAAVSPPRKKRYHRHTPHQIQELEALFNECSHPGEKQKQELSRIVCLETRKVNVWHIESM</sequence>
<evidence type="ECO:0000256" key="2">
    <source>
        <dbReference type="PROSITE-ProRule" id="PRU00108"/>
    </source>
</evidence>
<dbReference type="Pfam" id="PF00046">
    <property type="entry name" value="Homeodomain"/>
    <property type="match status" value="1"/>
</dbReference>
<comment type="subcellular location">
    <subcellularLocation>
        <location evidence="1 2 3">Nucleus</location>
    </subcellularLocation>
</comment>
<evidence type="ECO:0000256" key="1">
    <source>
        <dbReference type="ARBA" id="ARBA00004123"/>
    </source>
</evidence>
<dbReference type="InterPro" id="IPR001356">
    <property type="entry name" value="HD"/>
</dbReference>
<accession>A0AAD9WZH5</accession>
<dbReference type="PANTHER" id="PTHR45654:SF5">
    <property type="entry name" value="HOMEOBOX-LEUCINE ZIPPER PROTEIN ANTHOCYANINLESS 2-RELATED"/>
    <property type="match status" value="1"/>
</dbReference>
<proteinExistence type="predicted"/>
<evidence type="ECO:0000259" key="5">
    <source>
        <dbReference type="PROSITE" id="PS50071"/>
    </source>
</evidence>
<organism evidence="6 7">
    <name type="scientific">Dipteronia dyeriana</name>
    <dbReference type="NCBI Taxonomy" id="168575"/>
    <lineage>
        <taxon>Eukaryota</taxon>
        <taxon>Viridiplantae</taxon>
        <taxon>Streptophyta</taxon>
        <taxon>Embryophyta</taxon>
        <taxon>Tracheophyta</taxon>
        <taxon>Spermatophyta</taxon>
        <taxon>Magnoliopsida</taxon>
        <taxon>eudicotyledons</taxon>
        <taxon>Gunneridae</taxon>
        <taxon>Pentapetalae</taxon>
        <taxon>rosids</taxon>
        <taxon>malvids</taxon>
        <taxon>Sapindales</taxon>
        <taxon>Sapindaceae</taxon>
        <taxon>Hippocastanoideae</taxon>
        <taxon>Acereae</taxon>
        <taxon>Dipteronia</taxon>
    </lineage>
</organism>
<dbReference type="Proteomes" id="UP001280121">
    <property type="component" value="Unassembled WGS sequence"/>
</dbReference>
<dbReference type="GO" id="GO:0003677">
    <property type="term" value="F:DNA binding"/>
    <property type="evidence" value="ECO:0007669"/>
    <property type="project" value="UniProtKB-UniRule"/>
</dbReference>
<feature type="region of interest" description="Disordered" evidence="4">
    <location>
        <begin position="1"/>
        <end position="41"/>
    </location>
</feature>
<feature type="compositionally biased region" description="Basic residues" evidence="4">
    <location>
        <begin position="30"/>
        <end position="40"/>
    </location>
</feature>
<dbReference type="InterPro" id="IPR009057">
    <property type="entry name" value="Homeodomain-like_sf"/>
</dbReference>
<evidence type="ECO:0000256" key="3">
    <source>
        <dbReference type="RuleBase" id="RU000682"/>
    </source>
</evidence>
<dbReference type="InterPro" id="IPR042160">
    <property type="entry name" value="HD-Zip_IV"/>
</dbReference>
<dbReference type="EMBL" id="JANJYI010000005">
    <property type="protein sequence ID" value="KAK2649634.1"/>
    <property type="molecule type" value="Genomic_DNA"/>
</dbReference>
<dbReference type="AlphaFoldDB" id="A0AAD9WZH5"/>
<dbReference type="CDD" id="cd00086">
    <property type="entry name" value="homeodomain"/>
    <property type="match status" value="1"/>
</dbReference>
<keyword evidence="7" id="KW-1185">Reference proteome</keyword>
<dbReference type="Gene3D" id="1.10.10.60">
    <property type="entry name" value="Homeodomain-like"/>
    <property type="match status" value="1"/>
</dbReference>
<keyword evidence="2 3" id="KW-0371">Homeobox</keyword>
<dbReference type="SUPFAM" id="SSF46689">
    <property type="entry name" value="Homeodomain-like"/>
    <property type="match status" value="1"/>
</dbReference>
<keyword evidence="2 3" id="KW-0539">Nucleus</keyword>
<evidence type="ECO:0000313" key="7">
    <source>
        <dbReference type="Proteomes" id="UP001280121"/>
    </source>
</evidence>
<feature type="domain" description="Homeobox" evidence="5">
    <location>
        <begin position="29"/>
        <end position="83"/>
    </location>
</feature>
<reference evidence="6" key="1">
    <citation type="journal article" date="2023" name="Plant J.">
        <title>Genome sequences and population genomics provide insights into the demographic history, inbreeding, and mutation load of two 'living fossil' tree species of Dipteronia.</title>
        <authorList>
            <person name="Feng Y."/>
            <person name="Comes H.P."/>
            <person name="Chen J."/>
            <person name="Zhu S."/>
            <person name="Lu R."/>
            <person name="Zhang X."/>
            <person name="Li P."/>
            <person name="Qiu J."/>
            <person name="Olsen K.M."/>
            <person name="Qiu Y."/>
        </authorList>
    </citation>
    <scope>NUCLEOTIDE SEQUENCE</scope>
    <source>
        <strain evidence="6">KIB01</strain>
    </source>
</reference>
<evidence type="ECO:0000256" key="4">
    <source>
        <dbReference type="SAM" id="MobiDB-lite"/>
    </source>
</evidence>
<comment type="caution">
    <text evidence="6">The sequence shown here is derived from an EMBL/GenBank/DDBJ whole genome shotgun (WGS) entry which is preliminary data.</text>
</comment>
<feature type="compositionally biased region" description="Low complexity" evidence="4">
    <location>
        <begin position="11"/>
        <end position="22"/>
    </location>
</feature>
<dbReference type="PROSITE" id="PS50071">
    <property type="entry name" value="HOMEOBOX_2"/>
    <property type="match status" value="1"/>
</dbReference>
<name>A0AAD9WZH5_9ROSI</name>